<dbReference type="PANTHER" id="PTHR24173:SF74">
    <property type="entry name" value="ANKYRIN REPEAT DOMAIN-CONTAINING PROTEIN 16"/>
    <property type="match status" value="1"/>
</dbReference>
<dbReference type="STRING" id="1220924.W2S1F7"/>
<dbReference type="SMART" id="SM00248">
    <property type="entry name" value="ANK"/>
    <property type="match status" value="5"/>
</dbReference>
<feature type="compositionally biased region" description="Low complexity" evidence="4">
    <location>
        <begin position="231"/>
        <end position="242"/>
    </location>
</feature>
<reference evidence="6 7" key="1">
    <citation type="submission" date="2013-03" db="EMBL/GenBank/DDBJ databases">
        <title>The Genome Sequence of Phialophora europaea CBS 101466.</title>
        <authorList>
            <consortium name="The Broad Institute Genomics Platform"/>
            <person name="Cuomo C."/>
            <person name="de Hoog S."/>
            <person name="Gorbushina A."/>
            <person name="Walker B."/>
            <person name="Young S.K."/>
            <person name="Zeng Q."/>
            <person name="Gargeya S."/>
            <person name="Fitzgerald M."/>
            <person name="Haas B."/>
            <person name="Abouelleil A."/>
            <person name="Allen A.W."/>
            <person name="Alvarado L."/>
            <person name="Arachchi H.M."/>
            <person name="Berlin A.M."/>
            <person name="Chapman S.B."/>
            <person name="Gainer-Dewar J."/>
            <person name="Goldberg J."/>
            <person name="Griggs A."/>
            <person name="Gujja S."/>
            <person name="Hansen M."/>
            <person name="Howarth C."/>
            <person name="Imamovic A."/>
            <person name="Ireland A."/>
            <person name="Larimer J."/>
            <person name="McCowan C."/>
            <person name="Murphy C."/>
            <person name="Pearson M."/>
            <person name="Poon T.W."/>
            <person name="Priest M."/>
            <person name="Roberts A."/>
            <person name="Saif S."/>
            <person name="Shea T."/>
            <person name="Sisk P."/>
            <person name="Sykes S."/>
            <person name="Wortman J."/>
            <person name="Nusbaum C."/>
            <person name="Birren B."/>
        </authorList>
    </citation>
    <scope>NUCLEOTIDE SEQUENCE [LARGE SCALE GENOMIC DNA]</scope>
    <source>
        <strain evidence="6 7">CBS 101466</strain>
    </source>
</reference>
<evidence type="ECO:0000256" key="4">
    <source>
        <dbReference type="SAM" id="MobiDB-lite"/>
    </source>
</evidence>
<dbReference type="GeneID" id="19968898"/>
<dbReference type="Proteomes" id="UP000030752">
    <property type="component" value="Unassembled WGS sequence"/>
</dbReference>
<dbReference type="InterPro" id="IPR036770">
    <property type="entry name" value="Ankyrin_rpt-contain_sf"/>
</dbReference>
<dbReference type="Gene3D" id="1.25.40.20">
    <property type="entry name" value="Ankyrin repeat-containing domain"/>
    <property type="match status" value="2"/>
</dbReference>
<evidence type="ECO:0000256" key="2">
    <source>
        <dbReference type="ARBA" id="ARBA00023043"/>
    </source>
</evidence>
<dbReference type="Pfam" id="PF00023">
    <property type="entry name" value="Ank"/>
    <property type="match status" value="1"/>
</dbReference>
<keyword evidence="1" id="KW-0677">Repeat</keyword>
<sequence>MAEAAALIGLLAALAQFVEYGTRLATRLSDLTSESSSFAALRARLLAVLAIVQRIRKQAERGVLGVADAEVLLPVVGAVGADVRALLGVVERSIPVEKEGEGEGKESWGRRWGRAVRSLRGDKEVRRLEGRVGEGLQVLALWQTTTLVEIGVGEGRGAKMMQEGSCRTAAVLDGDDVSVASVERTAETVTLAAPANSAAPPESDPEDDDGDHLVDPEEGYHSATQSNTQLSVVSKASESSGSTGIDRCSSTCSCICHRPYSISTPAVLGVLLGRLSVTSSSRPLAPLPCSERKCLRNTTVSTRLTYRLPTWLLPIALHTTLTSTALNTTLNLNTLRVLPDSAPIFSILSRGDLPALRDHFAQGRASIHDVSTTNWTLLHTAYTLGHMPIASFLLQQGADPSIAADNGSNVVERAWFHAQKSARAPGEYVLSDNDVLRQVDADDFVAQQQYSLVHKVVLGLSALPLAEVLRGSTAEIDAGDLRGGTPLWWAAAQGNVPAVRTLLEFGADATVGGPMEQTPLHVARDARTVRALCEVESVDVDARDALGRTPLHCYCYKQMGATKALVRAAVEAGAQVNARAKGAQTPLHYAVMFGNVHLVGVLLDAGAELDAVMRDDLTPLGAAVRYDQAEAAQVLLARGASVKWRDSGKGEVLELAGRWAGVKCLDALMDALHGRHDDLGVNTREANIIWNAYKSRPLRWEELDQAFGKLLGTMGLDVDLLYQGGKHECTEEDGCSGCMPLPGAFCP</sequence>
<dbReference type="HOGENOM" id="CLU_010556_0_0_1"/>
<accession>W2S1F7</accession>
<feature type="region of interest" description="Disordered" evidence="4">
    <location>
        <begin position="191"/>
        <end position="248"/>
    </location>
</feature>
<feature type="repeat" description="ANK" evidence="3">
    <location>
        <begin position="582"/>
        <end position="614"/>
    </location>
</feature>
<dbReference type="InParanoid" id="W2S1F7"/>
<feature type="chain" id="PRO_5013039841" evidence="5">
    <location>
        <begin position="16"/>
        <end position="747"/>
    </location>
</feature>
<feature type="compositionally biased region" description="Low complexity" evidence="4">
    <location>
        <begin position="192"/>
        <end position="201"/>
    </location>
</feature>
<keyword evidence="5" id="KW-0732">Signal</keyword>
<gene>
    <name evidence="6" type="ORF">HMPREF1541_01559</name>
</gene>
<dbReference type="OrthoDB" id="341259at2759"/>
<evidence type="ECO:0000313" key="6">
    <source>
        <dbReference type="EMBL" id="ETN42405.1"/>
    </source>
</evidence>
<dbReference type="RefSeq" id="XP_008714141.1">
    <property type="nucleotide sequence ID" value="XM_008715919.1"/>
</dbReference>
<evidence type="ECO:0000313" key="7">
    <source>
        <dbReference type="Proteomes" id="UP000030752"/>
    </source>
</evidence>
<evidence type="ECO:0000256" key="5">
    <source>
        <dbReference type="SAM" id="SignalP"/>
    </source>
</evidence>
<dbReference type="PANTHER" id="PTHR24173">
    <property type="entry name" value="ANKYRIN REPEAT CONTAINING"/>
    <property type="match status" value="1"/>
</dbReference>
<proteinExistence type="predicted"/>
<organism evidence="6 7">
    <name type="scientific">Cyphellophora europaea (strain CBS 101466)</name>
    <name type="common">Phialophora europaea</name>
    <dbReference type="NCBI Taxonomy" id="1220924"/>
    <lineage>
        <taxon>Eukaryota</taxon>
        <taxon>Fungi</taxon>
        <taxon>Dikarya</taxon>
        <taxon>Ascomycota</taxon>
        <taxon>Pezizomycotina</taxon>
        <taxon>Eurotiomycetes</taxon>
        <taxon>Chaetothyriomycetidae</taxon>
        <taxon>Chaetothyriales</taxon>
        <taxon>Cyphellophoraceae</taxon>
        <taxon>Cyphellophora</taxon>
    </lineage>
</organism>
<feature type="signal peptide" evidence="5">
    <location>
        <begin position="1"/>
        <end position="15"/>
    </location>
</feature>
<keyword evidence="7" id="KW-1185">Reference proteome</keyword>
<keyword evidence="2 3" id="KW-0040">ANK repeat</keyword>
<feature type="repeat" description="ANK" evidence="3">
    <location>
        <begin position="482"/>
        <end position="514"/>
    </location>
</feature>
<dbReference type="PROSITE" id="PS50088">
    <property type="entry name" value="ANK_REPEAT"/>
    <property type="match status" value="4"/>
</dbReference>
<dbReference type="EMBL" id="KB822718">
    <property type="protein sequence ID" value="ETN42405.1"/>
    <property type="molecule type" value="Genomic_DNA"/>
</dbReference>
<feature type="repeat" description="ANK" evidence="3">
    <location>
        <begin position="615"/>
        <end position="647"/>
    </location>
</feature>
<feature type="compositionally biased region" description="Basic and acidic residues" evidence="4">
    <location>
        <begin position="211"/>
        <end position="220"/>
    </location>
</feature>
<protein>
    <submittedName>
        <fullName evidence="6">Uncharacterized protein</fullName>
    </submittedName>
</protein>
<feature type="repeat" description="ANK" evidence="3">
    <location>
        <begin position="373"/>
        <end position="405"/>
    </location>
</feature>
<name>W2S1F7_CYPE1</name>
<dbReference type="AlphaFoldDB" id="W2S1F7"/>
<dbReference type="InterPro" id="IPR002110">
    <property type="entry name" value="Ankyrin_rpt"/>
</dbReference>
<evidence type="ECO:0000256" key="1">
    <source>
        <dbReference type="ARBA" id="ARBA00022737"/>
    </source>
</evidence>
<dbReference type="Pfam" id="PF12796">
    <property type="entry name" value="Ank_2"/>
    <property type="match status" value="2"/>
</dbReference>
<dbReference type="VEuPathDB" id="FungiDB:HMPREF1541_01559"/>
<dbReference type="eggNOG" id="KOG4177">
    <property type="taxonomic scope" value="Eukaryota"/>
</dbReference>
<dbReference type="PROSITE" id="PS50297">
    <property type="entry name" value="ANK_REP_REGION"/>
    <property type="match status" value="4"/>
</dbReference>
<dbReference type="SUPFAM" id="SSF48403">
    <property type="entry name" value="Ankyrin repeat"/>
    <property type="match status" value="1"/>
</dbReference>
<evidence type="ECO:0000256" key="3">
    <source>
        <dbReference type="PROSITE-ProRule" id="PRU00023"/>
    </source>
</evidence>